<dbReference type="EMBL" id="JAGFBF010000001">
    <property type="protein sequence ID" value="MBO2989270.1"/>
    <property type="molecule type" value="Genomic_DNA"/>
</dbReference>
<dbReference type="Proteomes" id="UP000668403">
    <property type="component" value="Unassembled WGS sequence"/>
</dbReference>
<dbReference type="RefSeq" id="WP_208237195.1">
    <property type="nucleotide sequence ID" value="NZ_BAAAQU010000001.1"/>
</dbReference>
<protein>
    <submittedName>
        <fullName evidence="2">Uncharacterized protein</fullName>
    </submittedName>
</protein>
<comment type="caution">
    <text evidence="2">The sequence shown here is derived from an EMBL/GenBank/DDBJ whole genome shotgun (WGS) entry which is preliminary data.</text>
</comment>
<keyword evidence="1" id="KW-0812">Transmembrane</keyword>
<sequence length="102" mass="10486">MNANKNIFKENGFSIVSLIASISIVVGLSAGGFAVAHAVEEPGSGKIATLAAHLDSDSESYEAPAKSIEDIHEADRNAGRFCVVASANGERLGEHGRGCTGD</sequence>
<feature type="transmembrane region" description="Helical" evidence="1">
    <location>
        <begin position="12"/>
        <end position="36"/>
    </location>
</feature>
<accession>A0A939QBQ1</accession>
<keyword evidence="3" id="KW-1185">Reference proteome</keyword>
<name>A0A939QBQ1_9MICO</name>
<evidence type="ECO:0000313" key="3">
    <source>
        <dbReference type="Proteomes" id="UP000668403"/>
    </source>
</evidence>
<keyword evidence="1" id="KW-1133">Transmembrane helix</keyword>
<reference evidence="2" key="1">
    <citation type="submission" date="2021-03" db="EMBL/GenBank/DDBJ databases">
        <title>Leucobacter chromiisoli sp. nov., isolated from chromium-containing soil of chemical plant.</title>
        <authorList>
            <person name="Xu Z."/>
        </authorList>
    </citation>
    <scope>NUCLEOTIDE SEQUENCE</scope>
    <source>
        <strain evidence="2">K 70/01</strain>
    </source>
</reference>
<gene>
    <name evidence="2" type="ORF">J4H85_04560</name>
</gene>
<organism evidence="2 3">
    <name type="scientific">Leucobacter tardus</name>
    <dbReference type="NCBI Taxonomy" id="501483"/>
    <lineage>
        <taxon>Bacteria</taxon>
        <taxon>Bacillati</taxon>
        <taxon>Actinomycetota</taxon>
        <taxon>Actinomycetes</taxon>
        <taxon>Micrococcales</taxon>
        <taxon>Microbacteriaceae</taxon>
        <taxon>Leucobacter</taxon>
    </lineage>
</organism>
<dbReference type="AlphaFoldDB" id="A0A939QBQ1"/>
<evidence type="ECO:0000256" key="1">
    <source>
        <dbReference type="SAM" id="Phobius"/>
    </source>
</evidence>
<evidence type="ECO:0000313" key="2">
    <source>
        <dbReference type="EMBL" id="MBO2989270.1"/>
    </source>
</evidence>
<proteinExistence type="predicted"/>
<keyword evidence="1" id="KW-0472">Membrane</keyword>